<proteinExistence type="predicted"/>
<protein>
    <submittedName>
        <fullName evidence="2">Uncharacterized protein</fullName>
    </submittedName>
</protein>
<dbReference type="AlphaFoldDB" id="A0A401UW40"/>
<gene>
    <name evidence="2" type="ORF">CTKZ_04610</name>
</gene>
<keyword evidence="3" id="KW-1185">Reference proteome</keyword>
<organism evidence="2 3">
    <name type="scientific">Cellulomonas algicola</name>
    <dbReference type="NCBI Taxonomy" id="2071633"/>
    <lineage>
        <taxon>Bacteria</taxon>
        <taxon>Bacillati</taxon>
        <taxon>Actinomycetota</taxon>
        <taxon>Actinomycetes</taxon>
        <taxon>Micrococcales</taxon>
        <taxon>Cellulomonadaceae</taxon>
        <taxon>Cellulomonas</taxon>
    </lineage>
</organism>
<name>A0A401UW40_9CELL</name>
<accession>A0A401UW40</accession>
<dbReference type="EMBL" id="BHYL01000036">
    <property type="protein sequence ID" value="GCD18899.1"/>
    <property type="molecule type" value="Genomic_DNA"/>
</dbReference>
<feature type="chain" id="PRO_5038665179" evidence="1">
    <location>
        <begin position="24"/>
        <end position="155"/>
    </location>
</feature>
<evidence type="ECO:0000256" key="1">
    <source>
        <dbReference type="SAM" id="SignalP"/>
    </source>
</evidence>
<dbReference type="OrthoDB" id="4826823at2"/>
<evidence type="ECO:0000313" key="3">
    <source>
        <dbReference type="Proteomes" id="UP000288246"/>
    </source>
</evidence>
<keyword evidence="1" id="KW-0732">Signal</keyword>
<evidence type="ECO:0000313" key="2">
    <source>
        <dbReference type="EMBL" id="GCD18899.1"/>
    </source>
</evidence>
<comment type="caution">
    <text evidence="2">The sequence shown here is derived from an EMBL/GenBank/DDBJ whole genome shotgun (WGS) entry which is preliminary data.</text>
</comment>
<feature type="signal peptide" evidence="1">
    <location>
        <begin position="1"/>
        <end position="23"/>
    </location>
</feature>
<dbReference type="PROSITE" id="PS51257">
    <property type="entry name" value="PROKAR_LIPOPROTEIN"/>
    <property type="match status" value="1"/>
</dbReference>
<reference evidence="2 3" key="1">
    <citation type="submission" date="2018-11" db="EMBL/GenBank/DDBJ databases">
        <title>Draft genome sequence of Cellulomonas takizawaensis strain TKZ-21.</title>
        <authorList>
            <person name="Yamamura H."/>
            <person name="Hayashi T."/>
            <person name="Hamada M."/>
            <person name="Serisawa Y."/>
            <person name="Matsuyama K."/>
            <person name="Nakagawa Y."/>
            <person name="Otoguro M."/>
            <person name="Yanagida F."/>
            <person name="Hayakawa M."/>
        </authorList>
    </citation>
    <scope>NUCLEOTIDE SEQUENCE [LARGE SCALE GENOMIC DNA]</scope>
    <source>
        <strain evidence="2 3">TKZ-21</strain>
    </source>
</reference>
<dbReference type="Proteomes" id="UP000288246">
    <property type="component" value="Unassembled WGS sequence"/>
</dbReference>
<dbReference type="RefSeq" id="WP_124341450.1">
    <property type="nucleotide sequence ID" value="NZ_BHYL01000036.1"/>
</dbReference>
<sequence>MRRTPRSTAAALLLAAAVTLGTASCTGSDDDAATPDSDGGEGTAATLAWPTAIDPATAEDAFFVVWTDVADSAAGPEKLQPTIDALAAAGYTTLPWDPACQSGAEELLGGLTGFADPLGVGVAFTSAEDAGAFDTLYEGATVSVTEGTYTCAKPS</sequence>